<dbReference type="EMBL" id="MU003500">
    <property type="protein sequence ID" value="KAF2473438.1"/>
    <property type="molecule type" value="Genomic_DNA"/>
</dbReference>
<name>A0ACB6R3N0_9PLEO</name>
<evidence type="ECO:0000313" key="1">
    <source>
        <dbReference type="EMBL" id="KAF2473438.1"/>
    </source>
</evidence>
<reference evidence="1" key="1">
    <citation type="journal article" date="2020" name="Stud. Mycol.">
        <title>101 Dothideomycetes genomes: a test case for predicting lifestyles and emergence of pathogens.</title>
        <authorList>
            <person name="Haridas S."/>
            <person name="Albert R."/>
            <person name="Binder M."/>
            <person name="Bloem J."/>
            <person name="Labutti K."/>
            <person name="Salamov A."/>
            <person name="Andreopoulos B."/>
            <person name="Baker S."/>
            <person name="Barry K."/>
            <person name="Bills G."/>
            <person name="Bluhm B."/>
            <person name="Cannon C."/>
            <person name="Castanera R."/>
            <person name="Culley D."/>
            <person name="Daum C."/>
            <person name="Ezra D."/>
            <person name="Gonzalez J."/>
            <person name="Henrissat B."/>
            <person name="Kuo A."/>
            <person name="Liang C."/>
            <person name="Lipzen A."/>
            <person name="Lutzoni F."/>
            <person name="Magnuson J."/>
            <person name="Mondo S."/>
            <person name="Nolan M."/>
            <person name="Ohm R."/>
            <person name="Pangilinan J."/>
            <person name="Park H.-J."/>
            <person name="Ramirez L."/>
            <person name="Alfaro M."/>
            <person name="Sun H."/>
            <person name="Tritt A."/>
            <person name="Yoshinaga Y."/>
            <person name="Zwiers L.-H."/>
            <person name="Turgeon B."/>
            <person name="Goodwin S."/>
            <person name="Spatafora J."/>
            <person name="Crous P."/>
            <person name="Grigoriev I."/>
        </authorList>
    </citation>
    <scope>NUCLEOTIDE SEQUENCE</scope>
    <source>
        <strain evidence="1">ATCC 200398</strain>
    </source>
</reference>
<evidence type="ECO:0000313" key="2">
    <source>
        <dbReference type="Proteomes" id="UP000799755"/>
    </source>
</evidence>
<proteinExistence type="predicted"/>
<sequence length="408" mass="42650">MRPVYLFSQIPKCLLLICAGFSNIVNGLMFDSYPSTVEVGKTYEVRYSPGGNSVTMHQPDLSFVFKLISPGDPNSLGTVGTLTTSATGGIFRWTVDSSLPNGEDYALEIRQGNSDLNFSGLIKVTGSNDSPSSSAAISSLPPSSNPPSTRPSSPQNSASTSPETPTSTSAPIPSSLSPASAGTKSAQATATSATSAITSEKYAGSTSTKKGESSTFALETVATTTTSTRFSATGSTTQSLPIGTKIGIGIGAAIGGLILALAAFFLRASFRRKASGPRNQESGDIVGMPEIDGKEMKIGDDRPEIDGSETQAPILLGRAEMNGAPDRALVRPELVDTLPQRLSSTPAEMDGEAVRAEMDVQPSTSSPQELLVSVDTSEATVLSLENEQPEVKETKPFEDPRLTQNPWA</sequence>
<keyword evidence="2" id="KW-1185">Reference proteome</keyword>
<protein>
    <submittedName>
        <fullName evidence="1">Uncharacterized protein</fullName>
    </submittedName>
</protein>
<gene>
    <name evidence="1" type="ORF">BDR25DRAFT_341497</name>
</gene>
<comment type="caution">
    <text evidence="1">The sequence shown here is derived from an EMBL/GenBank/DDBJ whole genome shotgun (WGS) entry which is preliminary data.</text>
</comment>
<accession>A0ACB6R3N0</accession>
<dbReference type="Proteomes" id="UP000799755">
    <property type="component" value="Unassembled WGS sequence"/>
</dbReference>
<organism evidence="1 2">
    <name type="scientific">Lindgomyces ingoldianus</name>
    <dbReference type="NCBI Taxonomy" id="673940"/>
    <lineage>
        <taxon>Eukaryota</taxon>
        <taxon>Fungi</taxon>
        <taxon>Dikarya</taxon>
        <taxon>Ascomycota</taxon>
        <taxon>Pezizomycotina</taxon>
        <taxon>Dothideomycetes</taxon>
        <taxon>Pleosporomycetidae</taxon>
        <taxon>Pleosporales</taxon>
        <taxon>Lindgomycetaceae</taxon>
        <taxon>Lindgomyces</taxon>
    </lineage>
</organism>